<proteinExistence type="inferred from homology"/>
<dbReference type="GO" id="GO:0000245">
    <property type="term" value="P:spliceosomal complex assembly"/>
    <property type="evidence" value="ECO:0007669"/>
    <property type="project" value="TreeGrafter"/>
</dbReference>
<comment type="catalytic activity">
    <reaction evidence="8">
        <text>L-seryl-[protein] + ATP = O-phospho-L-seryl-[protein] + ADP + H(+)</text>
        <dbReference type="Rhea" id="RHEA:17989"/>
        <dbReference type="Rhea" id="RHEA-COMP:9863"/>
        <dbReference type="Rhea" id="RHEA-COMP:11604"/>
        <dbReference type="ChEBI" id="CHEBI:15378"/>
        <dbReference type="ChEBI" id="CHEBI:29999"/>
        <dbReference type="ChEBI" id="CHEBI:30616"/>
        <dbReference type="ChEBI" id="CHEBI:83421"/>
        <dbReference type="ChEBI" id="CHEBI:456216"/>
        <dbReference type="EC" id="2.7.11.1"/>
    </reaction>
</comment>
<dbReference type="PROSITE" id="PS50011">
    <property type="entry name" value="PROTEIN_KINASE_DOM"/>
    <property type="match status" value="1"/>
</dbReference>
<dbReference type="SUPFAM" id="SSF56112">
    <property type="entry name" value="Protein kinase-like (PK-like)"/>
    <property type="match status" value="1"/>
</dbReference>
<dbReference type="PANTHER" id="PTHR47634">
    <property type="entry name" value="PROTEIN KINASE DOMAIN-CONTAINING PROTEIN-RELATED"/>
    <property type="match status" value="1"/>
</dbReference>
<evidence type="ECO:0000256" key="4">
    <source>
        <dbReference type="ARBA" id="ARBA00022741"/>
    </source>
</evidence>
<evidence type="ECO:0000259" key="11">
    <source>
        <dbReference type="PROSITE" id="PS50011"/>
    </source>
</evidence>
<dbReference type="InterPro" id="IPR017441">
    <property type="entry name" value="Protein_kinase_ATP_BS"/>
</dbReference>
<sequence length="432" mass="49613">MKAFTRVIYRCPSGRGDMEQESAIDYEHGGLPHIEPGECIGMNYYVIRKLGWGNFSTVWLCWQPYKHEFYAVKIIKSHEDYSRFALDELKLLELVCKVGEVVRFVETFDLQKDTGTHICIVTEVLGHNLLYAIENMDYDNKSSERLRIQMVRDVARSLLQGLAELEKCDIVHTDIKPENVLFTKSKQETCQEALAFIAKLLRGEKLSADEVCAIDDIERVRMTDERRFDLRCIMCQIVRHMRNIKSTDNERCAVKIADLGNAGLGVNLRSLSEIQTLQYRSPESILRAGYDYTADVFSAACTIFELATGNYLFDVRPQDTSLEEQEEHLTRMVLTLGDFPSEAFVDAPRYKVLFDECGKLRNPVDLAGCDKPGSPRPRPIYSLLTECYGWNDEDARGFSQLLIKMLRMDPKKRVTAGECLQHDWLTAEWNHC</sequence>
<evidence type="ECO:0000256" key="10">
    <source>
        <dbReference type="RuleBase" id="RU000304"/>
    </source>
</evidence>
<dbReference type="PROSITE" id="PS00107">
    <property type="entry name" value="PROTEIN_KINASE_ATP"/>
    <property type="match status" value="1"/>
</dbReference>
<dbReference type="EMBL" id="JAUCMV010000002">
    <property type="protein sequence ID" value="KAK0415965.1"/>
    <property type="molecule type" value="Genomic_DNA"/>
</dbReference>
<feature type="binding site" evidence="9">
    <location>
        <position position="73"/>
    </location>
    <ligand>
        <name>ATP</name>
        <dbReference type="ChEBI" id="CHEBI:30616"/>
    </ligand>
</feature>
<evidence type="ECO:0000256" key="8">
    <source>
        <dbReference type="ARBA" id="ARBA00048679"/>
    </source>
</evidence>
<evidence type="ECO:0000256" key="2">
    <source>
        <dbReference type="ARBA" id="ARBA00022527"/>
    </source>
</evidence>
<evidence type="ECO:0000256" key="3">
    <source>
        <dbReference type="ARBA" id="ARBA00022679"/>
    </source>
</evidence>
<keyword evidence="6 9" id="KW-0067">ATP-binding</keyword>
<evidence type="ECO:0000313" key="13">
    <source>
        <dbReference type="Proteomes" id="UP001175271"/>
    </source>
</evidence>
<dbReference type="InterPro" id="IPR000719">
    <property type="entry name" value="Prot_kinase_dom"/>
</dbReference>
<accession>A0AA39I2N8</accession>
<evidence type="ECO:0000256" key="7">
    <source>
        <dbReference type="ARBA" id="ARBA00047899"/>
    </source>
</evidence>
<dbReference type="Gene3D" id="3.30.200.20">
    <property type="entry name" value="Phosphorylase Kinase, domain 1"/>
    <property type="match status" value="1"/>
</dbReference>
<reference evidence="12" key="1">
    <citation type="submission" date="2023-06" db="EMBL/GenBank/DDBJ databases">
        <title>Genomic analysis of the entomopathogenic nematode Steinernema hermaphroditum.</title>
        <authorList>
            <person name="Schwarz E.M."/>
            <person name="Heppert J.K."/>
            <person name="Baniya A."/>
            <person name="Schwartz H.T."/>
            <person name="Tan C.-H."/>
            <person name="Antoshechkin I."/>
            <person name="Sternberg P.W."/>
            <person name="Goodrich-Blair H."/>
            <person name="Dillman A.R."/>
        </authorList>
    </citation>
    <scope>NUCLEOTIDE SEQUENCE</scope>
    <source>
        <strain evidence="12">PS9179</strain>
        <tissue evidence="12">Whole animal</tissue>
    </source>
</reference>
<dbReference type="PANTHER" id="PTHR47634:SF9">
    <property type="entry name" value="PROTEIN KINASE DOMAIN-CONTAINING PROTEIN-RELATED"/>
    <property type="match status" value="1"/>
</dbReference>
<evidence type="ECO:0000256" key="5">
    <source>
        <dbReference type="ARBA" id="ARBA00022777"/>
    </source>
</evidence>
<dbReference type="InterPro" id="IPR051334">
    <property type="entry name" value="SRPK"/>
</dbReference>
<protein>
    <recommendedName>
        <fullName evidence="1">non-specific serine/threonine protein kinase</fullName>
        <ecNumber evidence="1">2.7.11.1</ecNumber>
    </recommendedName>
</protein>
<evidence type="ECO:0000313" key="12">
    <source>
        <dbReference type="EMBL" id="KAK0415965.1"/>
    </source>
</evidence>
<dbReference type="SMART" id="SM00220">
    <property type="entry name" value="S_TKc"/>
    <property type="match status" value="1"/>
</dbReference>
<dbReference type="InterPro" id="IPR011009">
    <property type="entry name" value="Kinase-like_dom_sf"/>
</dbReference>
<dbReference type="GO" id="GO:0005737">
    <property type="term" value="C:cytoplasm"/>
    <property type="evidence" value="ECO:0007669"/>
    <property type="project" value="TreeGrafter"/>
</dbReference>
<dbReference type="EC" id="2.7.11.1" evidence="1"/>
<name>A0AA39I2N8_9BILA</name>
<gene>
    <name evidence="12" type="ORF">QR680_012221</name>
</gene>
<dbReference type="Proteomes" id="UP001175271">
    <property type="component" value="Unassembled WGS sequence"/>
</dbReference>
<evidence type="ECO:0000256" key="9">
    <source>
        <dbReference type="PROSITE-ProRule" id="PRU10141"/>
    </source>
</evidence>
<evidence type="ECO:0000256" key="1">
    <source>
        <dbReference type="ARBA" id="ARBA00012513"/>
    </source>
</evidence>
<feature type="domain" description="Protein kinase" evidence="11">
    <location>
        <begin position="44"/>
        <end position="425"/>
    </location>
</feature>
<dbReference type="AlphaFoldDB" id="A0AA39I2N8"/>
<keyword evidence="5" id="KW-0418">Kinase</keyword>
<comment type="similarity">
    <text evidence="10">Belongs to the protein kinase superfamily.</text>
</comment>
<keyword evidence="4 9" id="KW-0547">Nucleotide-binding</keyword>
<dbReference type="Pfam" id="PF00069">
    <property type="entry name" value="Pkinase"/>
    <property type="match status" value="2"/>
</dbReference>
<organism evidence="12 13">
    <name type="scientific">Steinernema hermaphroditum</name>
    <dbReference type="NCBI Taxonomy" id="289476"/>
    <lineage>
        <taxon>Eukaryota</taxon>
        <taxon>Metazoa</taxon>
        <taxon>Ecdysozoa</taxon>
        <taxon>Nematoda</taxon>
        <taxon>Chromadorea</taxon>
        <taxon>Rhabditida</taxon>
        <taxon>Tylenchina</taxon>
        <taxon>Panagrolaimomorpha</taxon>
        <taxon>Strongyloidoidea</taxon>
        <taxon>Steinernematidae</taxon>
        <taxon>Steinernema</taxon>
    </lineage>
</organism>
<dbReference type="PROSITE" id="PS00108">
    <property type="entry name" value="PROTEIN_KINASE_ST"/>
    <property type="match status" value="1"/>
</dbReference>
<comment type="caution">
    <text evidence="12">The sequence shown here is derived from an EMBL/GenBank/DDBJ whole genome shotgun (WGS) entry which is preliminary data.</text>
</comment>
<dbReference type="GO" id="GO:0004674">
    <property type="term" value="F:protein serine/threonine kinase activity"/>
    <property type="evidence" value="ECO:0007669"/>
    <property type="project" value="UniProtKB-KW"/>
</dbReference>
<dbReference type="GO" id="GO:0005634">
    <property type="term" value="C:nucleus"/>
    <property type="evidence" value="ECO:0007669"/>
    <property type="project" value="TreeGrafter"/>
</dbReference>
<dbReference type="GO" id="GO:0050684">
    <property type="term" value="P:regulation of mRNA processing"/>
    <property type="evidence" value="ECO:0007669"/>
    <property type="project" value="TreeGrafter"/>
</dbReference>
<keyword evidence="13" id="KW-1185">Reference proteome</keyword>
<dbReference type="InterPro" id="IPR008271">
    <property type="entry name" value="Ser/Thr_kinase_AS"/>
</dbReference>
<dbReference type="Gene3D" id="1.10.510.10">
    <property type="entry name" value="Transferase(Phosphotransferase) domain 1"/>
    <property type="match status" value="1"/>
</dbReference>
<dbReference type="GO" id="GO:0005524">
    <property type="term" value="F:ATP binding"/>
    <property type="evidence" value="ECO:0007669"/>
    <property type="project" value="UniProtKB-UniRule"/>
</dbReference>
<keyword evidence="2 10" id="KW-0723">Serine/threonine-protein kinase</keyword>
<evidence type="ECO:0000256" key="6">
    <source>
        <dbReference type="ARBA" id="ARBA00022840"/>
    </source>
</evidence>
<keyword evidence="3" id="KW-0808">Transferase</keyword>
<comment type="catalytic activity">
    <reaction evidence="7">
        <text>L-threonyl-[protein] + ATP = O-phospho-L-threonyl-[protein] + ADP + H(+)</text>
        <dbReference type="Rhea" id="RHEA:46608"/>
        <dbReference type="Rhea" id="RHEA-COMP:11060"/>
        <dbReference type="Rhea" id="RHEA-COMP:11605"/>
        <dbReference type="ChEBI" id="CHEBI:15378"/>
        <dbReference type="ChEBI" id="CHEBI:30013"/>
        <dbReference type="ChEBI" id="CHEBI:30616"/>
        <dbReference type="ChEBI" id="CHEBI:61977"/>
        <dbReference type="ChEBI" id="CHEBI:456216"/>
        <dbReference type="EC" id="2.7.11.1"/>
    </reaction>
</comment>